<dbReference type="Pfam" id="PF00271">
    <property type="entry name" value="Helicase_C"/>
    <property type="match status" value="1"/>
</dbReference>
<dbReference type="PROSITE" id="PS51194">
    <property type="entry name" value="HELICASE_CTER"/>
    <property type="match status" value="1"/>
</dbReference>
<proteinExistence type="predicted"/>
<dbReference type="InterPro" id="IPR001650">
    <property type="entry name" value="Helicase_C-like"/>
</dbReference>
<dbReference type="GO" id="GO:0008270">
    <property type="term" value="F:zinc ion binding"/>
    <property type="evidence" value="ECO:0007669"/>
    <property type="project" value="UniProtKB-KW"/>
</dbReference>
<dbReference type="PROSITE" id="PS00518">
    <property type="entry name" value="ZF_RING_1"/>
    <property type="match status" value="1"/>
</dbReference>
<dbReference type="InterPro" id="IPR013083">
    <property type="entry name" value="Znf_RING/FYVE/PHD"/>
</dbReference>
<evidence type="ECO:0000313" key="13">
    <source>
        <dbReference type="EMBL" id="ARF09007.1"/>
    </source>
</evidence>
<dbReference type="GO" id="GO:0006281">
    <property type="term" value="P:DNA repair"/>
    <property type="evidence" value="ECO:0007669"/>
    <property type="project" value="TreeGrafter"/>
</dbReference>
<dbReference type="Pfam" id="PF00176">
    <property type="entry name" value="SNF2-rel_dom"/>
    <property type="match status" value="1"/>
</dbReference>
<dbReference type="SUPFAM" id="SSF52540">
    <property type="entry name" value="P-loop containing nucleoside triphosphate hydrolases"/>
    <property type="match status" value="2"/>
</dbReference>
<keyword evidence="6" id="KW-0862">Zinc</keyword>
<evidence type="ECO:0000256" key="7">
    <source>
        <dbReference type="ARBA" id="ARBA00022840"/>
    </source>
</evidence>
<dbReference type="InterPro" id="IPR049730">
    <property type="entry name" value="SNF2/RAD54-like_C"/>
</dbReference>
<dbReference type="GO" id="GO:0004386">
    <property type="term" value="F:helicase activity"/>
    <property type="evidence" value="ECO:0007669"/>
    <property type="project" value="UniProtKB-KW"/>
</dbReference>
<evidence type="ECO:0000256" key="2">
    <source>
        <dbReference type="ARBA" id="ARBA00022741"/>
    </source>
</evidence>
<evidence type="ECO:0000256" key="6">
    <source>
        <dbReference type="ARBA" id="ARBA00022833"/>
    </source>
</evidence>
<keyword evidence="9" id="KW-0175">Coiled coil</keyword>
<keyword evidence="1" id="KW-0479">Metal-binding</keyword>
<keyword evidence="4" id="KW-0378">Hydrolase</keyword>
<name>A0A1V0SBB0_9VIRU</name>
<evidence type="ECO:0000256" key="3">
    <source>
        <dbReference type="ARBA" id="ARBA00022771"/>
    </source>
</evidence>
<keyword evidence="5 13" id="KW-0347">Helicase</keyword>
<evidence type="ECO:0000256" key="1">
    <source>
        <dbReference type="ARBA" id="ARBA00022723"/>
    </source>
</evidence>
<feature type="domain" description="Helicase C-terminal" evidence="12">
    <location>
        <begin position="815"/>
        <end position="983"/>
    </location>
</feature>
<evidence type="ECO:0000256" key="5">
    <source>
        <dbReference type="ARBA" id="ARBA00022806"/>
    </source>
</evidence>
<feature type="coiled-coil region" evidence="9">
    <location>
        <begin position="669"/>
        <end position="720"/>
    </location>
</feature>
<dbReference type="SMART" id="SM00184">
    <property type="entry name" value="RING"/>
    <property type="match status" value="1"/>
</dbReference>
<protein>
    <submittedName>
        <fullName evidence="13">DEAD/SNF2-like helicase</fullName>
    </submittedName>
</protein>
<organism evidence="13">
    <name type="scientific">Catovirus CTV1</name>
    <dbReference type="NCBI Taxonomy" id="1977631"/>
    <lineage>
        <taxon>Viruses</taxon>
        <taxon>Varidnaviria</taxon>
        <taxon>Bamfordvirae</taxon>
        <taxon>Nucleocytoviricota</taxon>
        <taxon>Megaviricetes</taxon>
        <taxon>Imitervirales</taxon>
        <taxon>Mimiviridae</taxon>
        <taxon>Klosneuvirinae</taxon>
        <taxon>Catovirus</taxon>
    </lineage>
</organism>
<dbReference type="PROSITE" id="PS50089">
    <property type="entry name" value="ZF_RING_2"/>
    <property type="match status" value="1"/>
</dbReference>
<reference evidence="13" key="1">
    <citation type="journal article" date="2017" name="Science">
        <title>Giant viruses with an expanded complement of translation system components.</title>
        <authorList>
            <person name="Schulz F."/>
            <person name="Yutin N."/>
            <person name="Ivanova N.N."/>
            <person name="Ortega D.R."/>
            <person name="Lee T.K."/>
            <person name="Vierheilig J."/>
            <person name="Daims H."/>
            <person name="Horn M."/>
            <person name="Wagner M."/>
            <person name="Jensen G.J."/>
            <person name="Kyrpides N.C."/>
            <person name="Koonin E.V."/>
            <person name="Woyke T."/>
        </authorList>
    </citation>
    <scope>NUCLEOTIDE SEQUENCE</scope>
    <source>
        <strain evidence="13">CTV1</strain>
    </source>
</reference>
<sequence>MEIDGWYMLFYDKFADTHAFNNKLTVNKTMNGLFESDFIQLNDNDAIEEFNKFGETYTITENLDRNLYQIIMFVSDKHPIEKYTVVGVNGNLLKKYIVDKKEIPNRDFLISVCRFHILYHKGSYGGIHDSQNEMTLIKKTIDDIIKSVLEKTGDIIDPMIESPKFLNINLYPYQKRSINWMLQREKDYKSISFNLNDEISLGDVLYDAFTQNFMLEDEKKKLQFKGGALIDEVGLGKTIQMTTLSLLNPSTDLKYIRPGSNKLYSRATLIMCPNQLCGQWKRELEDKIKSDYNVSIVPLLTKVHFDKYTYQDVLDADFVILSYSFLDNRAFLDSWLSAVSKNKQYHKSSPSVFDRATVNRYLDTLGSGITKNPSILAKTNPQLLAIHWHRIIVDEFHENHTVDKYKHIVNILPLFQATYKWAVTGTPFDKNPNCLYNMIDYCTGYPSILTSNKILLNQNIKNYILNSFFRRNTKKSVTQEYKLPPIKEEIVWLTFTPTERMMYNAYLANPNNDKFSKFLRQLCCHPKISEETKHSLSNCKTLEDIEKTMIKHYAQSAKLSENKVNNGKTRIKVMEARIKKYERKRQKRILKTMGYRAIREKTDNEETELIAGEDGENLDMSLFNIDDSDSDDSDDDSDDNRETIIVNDENQTRIMKIIGKKWDNNRLTLDNMYETLANCKKRLDELTKDYEGKKTTLEFYNNVMERIRKTVEKKENIEDEDSDSDCDSDDDEDEVCGICLGEIPENNIGVTKCGHLFCYQCIKTIINQKQQCPYCRKGVKDSELYIISYEKNKKVDQESKELKDKIALINKVGTKLANLIYYLKKTNQHTIIFSQWDDLLHKVGEILDSHGIKNAFCRGNVWQRDKAIRTFNSEDDVKVIMLSSESAASGTNLTKASQVILLDPVYGTYEFRKNTEWQAVGRAHRMGQTKEVKVVRFIVKNTVEEEIYKMNQADDAKYKVDIKILESNDDSLTLSKEMIDEISESAEKAKKKSKEKTKKTLLVKGKGKKQDTDAK</sequence>
<dbReference type="InterPro" id="IPR001841">
    <property type="entry name" value="Znf_RING"/>
</dbReference>
<dbReference type="Gene3D" id="3.40.50.300">
    <property type="entry name" value="P-loop containing nucleotide triphosphate hydrolases"/>
    <property type="match status" value="2"/>
</dbReference>
<dbReference type="EMBL" id="KY684083">
    <property type="protein sequence ID" value="ARF09007.1"/>
    <property type="molecule type" value="Genomic_DNA"/>
</dbReference>
<dbReference type="PANTHER" id="PTHR45626">
    <property type="entry name" value="TRANSCRIPTION TERMINATION FACTOR 2-RELATED"/>
    <property type="match status" value="1"/>
</dbReference>
<keyword evidence="3 8" id="KW-0863">Zinc-finger</keyword>
<dbReference type="CDD" id="cd18793">
    <property type="entry name" value="SF2_C_SNF"/>
    <property type="match status" value="1"/>
</dbReference>
<dbReference type="InterPro" id="IPR050628">
    <property type="entry name" value="SNF2_RAD54_helicase_TF"/>
</dbReference>
<accession>A0A1V0SBB0</accession>
<dbReference type="SUPFAM" id="SSF57850">
    <property type="entry name" value="RING/U-box"/>
    <property type="match status" value="1"/>
</dbReference>
<evidence type="ECO:0000259" key="12">
    <source>
        <dbReference type="PROSITE" id="PS51194"/>
    </source>
</evidence>
<dbReference type="InterPro" id="IPR000330">
    <property type="entry name" value="SNF2_N"/>
</dbReference>
<gene>
    <name evidence="13" type="ORF">Catovirus_1_1057</name>
</gene>
<dbReference type="Gene3D" id="3.30.40.10">
    <property type="entry name" value="Zinc/RING finger domain, C3HC4 (zinc finger)"/>
    <property type="match status" value="1"/>
</dbReference>
<dbReference type="GO" id="GO:0005524">
    <property type="term" value="F:ATP binding"/>
    <property type="evidence" value="ECO:0007669"/>
    <property type="project" value="UniProtKB-KW"/>
</dbReference>
<feature type="compositionally biased region" description="Acidic residues" evidence="10">
    <location>
        <begin position="626"/>
        <end position="639"/>
    </location>
</feature>
<dbReference type="SMART" id="SM00487">
    <property type="entry name" value="DEXDc"/>
    <property type="match status" value="1"/>
</dbReference>
<dbReference type="InterPro" id="IPR014001">
    <property type="entry name" value="Helicase_ATP-bd"/>
</dbReference>
<feature type="region of interest" description="Disordered" evidence="10">
    <location>
        <begin position="621"/>
        <end position="642"/>
    </location>
</feature>
<dbReference type="SMART" id="SM00490">
    <property type="entry name" value="HELICc"/>
    <property type="match status" value="1"/>
</dbReference>
<evidence type="ECO:0000256" key="9">
    <source>
        <dbReference type="SAM" id="Coils"/>
    </source>
</evidence>
<dbReference type="InterPro" id="IPR017907">
    <property type="entry name" value="Znf_RING_CS"/>
</dbReference>
<evidence type="ECO:0000256" key="10">
    <source>
        <dbReference type="SAM" id="MobiDB-lite"/>
    </source>
</evidence>
<evidence type="ECO:0000256" key="4">
    <source>
        <dbReference type="ARBA" id="ARBA00022801"/>
    </source>
</evidence>
<dbReference type="Gene3D" id="3.40.50.10810">
    <property type="entry name" value="Tandem AAA-ATPase domain"/>
    <property type="match status" value="2"/>
</dbReference>
<dbReference type="GO" id="GO:0016787">
    <property type="term" value="F:hydrolase activity"/>
    <property type="evidence" value="ECO:0007669"/>
    <property type="project" value="UniProtKB-KW"/>
</dbReference>
<dbReference type="InterPro" id="IPR027417">
    <property type="entry name" value="P-loop_NTPase"/>
</dbReference>
<feature type="region of interest" description="Disordered" evidence="10">
    <location>
        <begin position="986"/>
        <end position="1015"/>
    </location>
</feature>
<feature type="compositionally biased region" description="Basic residues" evidence="10">
    <location>
        <begin position="989"/>
        <end position="1007"/>
    </location>
</feature>
<dbReference type="InterPro" id="IPR038718">
    <property type="entry name" value="SNF2-like_sf"/>
</dbReference>
<keyword evidence="2" id="KW-0547">Nucleotide-binding</keyword>
<feature type="domain" description="RING-type" evidence="11">
    <location>
        <begin position="736"/>
        <end position="776"/>
    </location>
</feature>
<evidence type="ECO:0000256" key="8">
    <source>
        <dbReference type="PROSITE-ProRule" id="PRU00175"/>
    </source>
</evidence>
<keyword evidence="7" id="KW-0067">ATP-binding</keyword>
<dbReference type="Pfam" id="PF13639">
    <property type="entry name" value="zf-RING_2"/>
    <property type="match status" value="1"/>
</dbReference>
<dbReference type="GO" id="GO:0008094">
    <property type="term" value="F:ATP-dependent activity, acting on DNA"/>
    <property type="evidence" value="ECO:0007669"/>
    <property type="project" value="TreeGrafter"/>
</dbReference>
<evidence type="ECO:0000259" key="11">
    <source>
        <dbReference type="PROSITE" id="PS50089"/>
    </source>
</evidence>